<sequence length="356" mass="36796">MSDDPSSGEDGTDGTDSGDEAIVEPQPVACTVDTCPLETVLDHLYGPVTIASSGHHLYFVEVGDGIPQAGTFGWFSRVPTDKSCTQRSCFDVIDPYVASGQLQGQYIYDTHLALGPNNVCFTQSFNASPAHKIRCYDLVGFDRTTLDESAGQVVDLWVGSSTARWALVNPGGTVQGAPLSGTGAAPVASGRTGLTSVTSDGTTTYFTEKGAGANAGVVGAVLTDGGVRPLATGRDTPAASTLYGGYVYWAEVPARKILRAKVDGTGAVEQIANTDETPFELAVDATGVYWASVGPGASGLKGSVSHAGLAPNGPVDLMMKDLPLVYDVAVDSTHVYAATVGASIQDGKIVRIPKTL</sequence>
<evidence type="ECO:0000313" key="2">
    <source>
        <dbReference type="EMBL" id="AKU93651.1"/>
    </source>
</evidence>
<keyword evidence="3" id="KW-1185">Reference proteome</keyword>
<dbReference type="KEGG" id="llu:AKJ09_00315"/>
<gene>
    <name evidence="2" type="ORF">AKJ09_00315</name>
</gene>
<dbReference type="PROSITE" id="PS51120">
    <property type="entry name" value="LDLRB"/>
    <property type="match status" value="1"/>
</dbReference>
<evidence type="ECO:0008006" key="4">
    <source>
        <dbReference type="Google" id="ProtNLM"/>
    </source>
</evidence>
<proteinExistence type="predicted"/>
<dbReference type="InterPro" id="IPR000033">
    <property type="entry name" value="LDLR_classB_rpt"/>
</dbReference>
<organism evidence="2 3">
    <name type="scientific">Labilithrix luteola</name>
    <dbReference type="NCBI Taxonomy" id="1391654"/>
    <lineage>
        <taxon>Bacteria</taxon>
        <taxon>Pseudomonadati</taxon>
        <taxon>Myxococcota</taxon>
        <taxon>Polyangia</taxon>
        <taxon>Polyangiales</taxon>
        <taxon>Labilitrichaceae</taxon>
        <taxon>Labilithrix</taxon>
    </lineage>
</organism>
<name>A0A0K1PJQ9_9BACT</name>
<dbReference type="Proteomes" id="UP000064967">
    <property type="component" value="Chromosome"/>
</dbReference>
<evidence type="ECO:0000256" key="1">
    <source>
        <dbReference type="SAM" id="MobiDB-lite"/>
    </source>
</evidence>
<accession>A0A0K1PJQ9</accession>
<dbReference type="SUPFAM" id="SSF63825">
    <property type="entry name" value="YWTD domain"/>
    <property type="match status" value="1"/>
</dbReference>
<reference evidence="2 3" key="1">
    <citation type="submission" date="2015-08" db="EMBL/GenBank/DDBJ databases">
        <authorList>
            <person name="Babu N.S."/>
            <person name="Beckwith C.J."/>
            <person name="Beseler K.G."/>
            <person name="Brison A."/>
            <person name="Carone J.V."/>
            <person name="Caskin T.P."/>
            <person name="Diamond M."/>
            <person name="Durham M.E."/>
            <person name="Foxe J.M."/>
            <person name="Go M."/>
            <person name="Henderson B.A."/>
            <person name="Jones I.B."/>
            <person name="McGettigan J.A."/>
            <person name="Micheletti S.J."/>
            <person name="Nasrallah M.E."/>
            <person name="Ortiz D."/>
            <person name="Piller C.R."/>
            <person name="Privatt S.R."/>
            <person name="Schneider S.L."/>
            <person name="Sharp S."/>
            <person name="Smith T.C."/>
            <person name="Stanton J.D."/>
            <person name="Ullery H.E."/>
            <person name="Wilson R.J."/>
            <person name="Serrano M.G."/>
            <person name="Buck G."/>
            <person name="Lee V."/>
            <person name="Wang Y."/>
            <person name="Carvalho R."/>
            <person name="Voegtly L."/>
            <person name="Shi R."/>
            <person name="Duckworth R."/>
            <person name="Johnson A."/>
            <person name="Loviza R."/>
            <person name="Walstead R."/>
            <person name="Shah Z."/>
            <person name="Kiflezghi M."/>
            <person name="Wade K."/>
            <person name="Ball S.L."/>
            <person name="Bradley K.W."/>
            <person name="Asai D.J."/>
            <person name="Bowman C.A."/>
            <person name="Russell D.A."/>
            <person name="Pope W.H."/>
            <person name="Jacobs-Sera D."/>
            <person name="Hendrix R.W."/>
            <person name="Hatfull G.F."/>
        </authorList>
    </citation>
    <scope>NUCLEOTIDE SEQUENCE [LARGE SCALE GENOMIC DNA]</scope>
    <source>
        <strain evidence="2 3">DSM 27648</strain>
    </source>
</reference>
<dbReference type="AlphaFoldDB" id="A0A0K1PJQ9"/>
<dbReference type="EMBL" id="CP012333">
    <property type="protein sequence ID" value="AKU93651.1"/>
    <property type="molecule type" value="Genomic_DNA"/>
</dbReference>
<feature type="region of interest" description="Disordered" evidence="1">
    <location>
        <begin position="1"/>
        <end position="21"/>
    </location>
</feature>
<evidence type="ECO:0000313" key="3">
    <source>
        <dbReference type="Proteomes" id="UP000064967"/>
    </source>
</evidence>
<protein>
    <recommendedName>
        <fullName evidence="4">DUF5050 domain-containing protein</fullName>
    </recommendedName>
</protein>